<dbReference type="Gene3D" id="1.10.10.2150">
    <property type="entry name" value="Ribosomal RNA-processing protein 8, N-terminal domain"/>
    <property type="match status" value="1"/>
</dbReference>
<protein>
    <recommendedName>
        <fullName evidence="3 13">Ribosomal RNA-processing protein 8</fullName>
        <ecNumber evidence="13">2.1.1.-</ecNumber>
    </recommendedName>
</protein>
<dbReference type="PANTHER" id="PTHR12787">
    <property type="entry name" value="RIBOSOMAL RNA-PROCESSING PROTEIN 8"/>
    <property type="match status" value="1"/>
</dbReference>
<feature type="region of interest" description="Disordered" evidence="14">
    <location>
        <begin position="218"/>
        <end position="306"/>
    </location>
</feature>
<feature type="region of interest" description="Disordered" evidence="14">
    <location>
        <begin position="340"/>
        <end position="371"/>
    </location>
</feature>
<evidence type="ECO:0000256" key="9">
    <source>
        <dbReference type="ARBA" id="ARBA00022853"/>
    </source>
</evidence>
<feature type="compositionally biased region" description="Basic and acidic residues" evidence="14">
    <location>
        <begin position="218"/>
        <end position="231"/>
    </location>
</feature>
<dbReference type="GO" id="GO:0032259">
    <property type="term" value="P:methylation"/>
    <property type="evidence" value="ECO:0007669"/>
    <property type="project" value="UniProtKB-KW"/>
</dbReference>
<dbReference type="GO" id="GO:0006364">
    <property type="term" value="P:rRNA processing"/>
    <property type="evidence" value="ECO:0007669"/>
    <property type="project" value="UniProtKB-UniRule"/>
</dbReference>
<feature type="non-terminal residue" evidence="15">
    <location>
        <position position="613"/>
    </location>
</feature>
<evidence type="ECO:0000256" key="14">
    <source>
        <dbReference type="SAM" id="MobiDB-lite"/>
    </source>
</evidence>
<dbReference type="Proteomes" id="UP000838878">
    <property type="component" value="Chromosome 12"/>
</dbReference>
<dbReference type="FunFam" id="1.10.10.2150:FF:000001">
    <property type="entry name" value="Ribosomal RNA-processing protein 8"/>
    <property type="match status" value="1"/>
</dbReference>
<evidence type="ECO:0000256" key="6">
    <source>
        <dbReference type="ARBA" id="ARBA00022603"/>
    </source>
</evidence>
<feature type="compositionally biased region" description="Basic and acidic residues" evidence="14">
    <location>
        <begin position="267"/>
        <end position="285"/>
    </location>
</feature>
<dbReference type="InterPro" id="IPR029063">
    <property type="entry name" value="SAM-dependent_MTases_sf"/>
</dbReference>
<dbReference type="GO" id="GO:0033553">
    <property type="term" value="C:rDNA heterochromatin"/>
    <property type="evidence" value="ECO:0007669"/>
    <property type="project" value="TreeGrafter"/>
</dbReference>
<keyword evidence="11" id="KW-0804">Transcription</keyword>
<accession>A0A8J9UDP6</accession>
<evidence type="ECO:0000256" key="13">
    <source>
        <dbReference type="RuleBase" id="RU365074"/>
    </source>
</evidence>
<evidence type="ECO:0000256" key="2">
    <source>
        <dbReference type="ARBA" id="ARBA00006301"/>
    </source>
</evidence>
<evidence type="ECO:0000313" key="16">
    <source>
        <dbReference type="Proteomes" id="UP000838878"/>
    </source>
</evidence>
<sequence>MFKIPEWEEDIPKDKLNFSKKSPKNKGKNKNKNIKLPKVNKQNGLKVDLKPKNKLKLKSKLVLPTTDYETKNIINCAEIPRQKKHKKKAHNNVENNVLKKLETNIVLKNYDSDKLDELILDEKKKKLNPHKNDNIEEMLFQENTDKIKIKKNIVLNGKINKAEKSKKMKNSLQSNLKKLIENTKASEVAGQNIEININAPKNIKEVLINENTEKVGYKNNENKNALEENTNKSKKSKKKKNKLKSDIDESKALGTSEQNNDINIKAKMNEEENNKNKENKEEKKNNVLNGKINKSKESKKKKSKLKSNVEGFIKETKPLNNSGQMIDINVKSTRLKETMPTLKGSKPTVNSERNIDASATHKSKKERKKEAIKSLLQQQQQESHRNSINISGSSTLRERMMERLKAAKFRYLNEKLYTSSGSDAQQLFQSDPEAFQTYHEGYQQQVKKWPVKPLDIIIQRIQKMPKTHKIADMGCGEAELSRRISQPVRSFDLVSTAPGVEACDMAHTPLLASSMDVAVYCLALMGTDLTQYLVEANRVLKIGGHLLIAEVESRFDNVEAFTKEVQKLGFNLKKLDKSQKVFFFMEFTKVREAPVKKAKLPTLTLKPCIYKKR</sequence>
<keyword evidence="7 13" id="KW-0808">Transferase</keyword>
<evidence type="ECO:0000313" key="15">
    <source>
        <dbReference type="EMBL" id="CAH0717499.1"/>
    </source>
</evidence>
<proteinExistence type="inferred from homology"/>
<comment type="similarity">
    <text evidence="2 13">Belongs to the methyltransferase superfamily. RRP8 family.</text>
</comment>
<gene>
    <name evidence="15" type="ORF">BINO364_LOCUS4096</name>
</gene>
<organism evidence="15 16">
    <name type="scientific">Brenthis ino</name>
    <name type="common">lesser marbled fritillary</name>
    <dbReference type="NCBI Taxonomy" id="405034"/>
    <lineage>
        <taxon>Eukaryota</taxon>
        <taxon>Metazoa</taxon>
        <taxon>Ecdysozoa</taxon>
        <taxon>Arthropoda</taxon>
        <taxon>Hexapoda</taxon>
        <taxon>Insecta</taxon>
        <taxon>Pterygota</taxon>
        <taxon>Neoptera</taxon>
        <taxon>Endopterygota</taxon>
        <taxon>Lepidoptera</taxon>
        <taxon>Glossata</taxon>
        <taxon>Ditrysia</taxon>
        <taxon>Papilionoidea</taxon>
        <taxon>Nymphalidae</taxon>
        <taxon>Heliconiinae</taxon>
        <taxon>Argynnini</taxon>
        <taxon>Brenthis</taxon>
    </lineage>
</organism>
<evidence type="ECO:0000256" key="10">
    <source>
        <dbReference type="ARBA" id="ARBA00023015"/>
    </source>
</evidence>
<reference evidence="15" key="1">
    <citation type="submission" date="2021-12" db="EMBL/GenBank/DDBJ databases">
        <authorList>
            <person name="Martin H S."/>
        </authorList>
    </citation>
    <scope>NUCLEOTIDE SEQUENCE</scope>
</reference>
<keyword evidence="9" id="KW-0156">Chromatin regulator</keyword>
<keyword evidence="12 13" id="KW-0539">Nucleus</keyword>
<dbReference type="Gene3D" id="3.40.50.150">
    <property type="entry name" value="Vaccinia Virus protein VP39"/>
    <property type="match status" value="1"/>
</dbReference>
<evidence type="ECO:0000256" key="8">
    <source>
        <dbReference type="ARBA" id="ARBA00022691"/>
    </source>
</evidence>
<comment type="function">
    <text evidence="13">Probable methyltransferase required to silence rDNA.</text>
</comment>
<dbReference type="Pfam" id="PF05148">
    <property type="entry name" value="Methyltransf_8"/>
    <property type="match status" value="1"/>
</dbReference>
<keyword evidence="4" id="KW-0678">Repressor</keyword>
<dbReference type="GO" id="GO:0046015">
    <property type="term" value="P:regulation of transcription by glucose"/>
    <property type="evidence" value="ECO:0007669"/>
    <property type="project" value="TreeGrafter"/>
</dbReference>
<dbReference type="InterPro" id="IPR007823">
    <property type="entry name" value="RRP8"/>
</dbReference>
<keyword evidence="8 13" id="KW-0949">S-adenosyl-L-methionine</keyword>
<evidence type="ECO:0000256" key="7">
    <source>
        <dbReference type="ARBA" id="ARBA00022679"/>
    </source>
</evidence>
<keyword evidence="10" id="KW-0805">Transcription regulation</keyword>
<keyword evidence="6 13" id="KW-0489">Methyltransferase</keyword>
<dbReference type="EC" id="2.1.1.-" evidence="13"/>
<feature type="compositionally biased region" description="Polar residues" evidence="14">
    <location>
        <begin position="253"/>
        <end position="262"/>
    </location>
</feature>
<dbReference type="SUPFAM" id="SSF53335">
    <property type="entry name" value="S-adenosyl-L-methionine-dependent methyltransferases"/>
    <property type="match status" value="1"/>
</dbReference>
<dbReference type="GO" id="GO:0000183">
    <property type="term" value="P:rDNA heterochromatin formation"/>
    <property type="evidence" value="ECO:0007669"/>
    <property type="project" value="TreeGrafter"/>
</dbReference>
<keyword evidence="16" id="KW-1185">Reference proteome</keyword>
<feature type="compositionally biased region" description="Basic residues" evidence="14">
    <location>
        <begin position="21"/>
        <end position="35"/>
    </location>
</feature>
<evidence type="ECO:0000256" key="3">
    <source>
        <dbReference type="ARBA" id="ARBA00020203"/>
    </source>
</evidence>
<dbReference type="AlphaFoldDB" id="A0A8J9UDP6"/>
<evidence type="ECO:0000256" key="4">
    <source>
        <dbReference type="ARBA" id="ARBA00022491"/>
    </source>
</evidence>
<dbReference type="GO" id="GO:0005677">
    <property type="term" value="C:chromatin silencing complex"/>
    <property type="evidence" value="ECO:0007669"/>
    <property type="project" value="TreeGrafter"/>
</dbReference>
<dbReference type="GO" id="GO:0008168">
    <property type="term" value="F:methyltransferase activity"/>
    <property type="evidence" value="ECO:0007669"/>
    <property type="project" value="UniProtKB-KW"/>
</dbReference>
<name>A0A8J9UDP6_9NEOP</name>
<dbReference type="GO" id="GO:0042149">
    <property type="term" value="P:cellular response to glucose starvation"/>
    <property type="evidence" value="ECO:0007669"/>
    <property type="project" value="TreeGrafter"/>
</dbReference>
<dbReference type="InterPro" id="IPR042036">
    <property type="entry name" value="RRP8_N"/>
</dbReference>
<dbReference type="OrthoDB" id="10258825at2759"/>
<evidence type="ECO:0000256" key="1">
    <source>
        <dbReference type="ARBA" id="ARBA00004604"/>
    </source>
</evidence>
<dbReference type="PANTHER" id="PTHR12787:SF0">
    <property type="entry name" value="RIBOSOMAL RNA-PROCESSING PROTEIN 8"/>
    <property type="match status" value="1"/>
</dbReference>
<comment type="subcellular location">
    <subcellularLocation>
        <location evidence="1 13">Nucleus</location>
        <location evidence="1 13">Nucleolus</location>
    </subcellularLocation>
</comment>
<evidence type="ECO:0000256" key="12">
    <source>
        <dbReference type="ARBA" id="ARBA00023242"/>
    </source>
</evidence>
<evidence type="ECO:0000256" key="5">
    <source>
        <dbReference type="ARBA" id="ARBA00022552"/>
    </source>
</evidence>
<keyword evidence="5 13" id="KW-0698">rRNA processing</keyword>
<feature type="region of interest" description="Disordered" evidence="14">
    <location>
        <begin position="1"/>
        <end position="38"/>
    </location>
</feature>
<feature type="compositionally biased region" description="Basic residues" evidence="14">
    <location>
        <begin position="232"/>
        <end position="242"/>
    </location>
</feature>
<dbReference type="FunFam" id="3.40.50.150:FF:000068">
    <property type="entry name" value="Ribosomal RNA-processing protein 8"/>
    <property type="match status" value="1"/>
</dbReference>
<dbReference type="EMBL" id="OV170232">
    <property type="protein sequence ID" value="CAH0717499.1"/>
    <property type="molecule type" value="Genomic_DNA"/>
</dbReference>
<evidence type="ECO:0000256" key="11">
    <source>
        <dbReference type="ARBA" id="ARBA00023163"/>
    </source>
</evidence>
<dbReference type="GO" id="GO:0005730">
    <property type="term" value="C:nucleolus"/>
    <property type="evidence" value="ECO:0007669"/>
    <property type="project" value="UniProtKB-SubCell"/>
</dbReference>